<dbReference type="PANTHER" id="PTHR24362">
    <property type="entry name" value="SERINE/THREONINE-PROTEIN KINASE NEK"/>
    <property type="match status" value="1"/>
</dbReference>
<reference evidence="2 3" key="1">
    <citation type="submission" date="2024-07" db="EMBL/GenBank/DDBJ databases">
        <authorList>
            <person name="Akdeniz Z."/>
        </authorList>
    </citation>
    <scope>NUCLEOTIDE SEQUENCE [LARGE SCALE GENOMIC DNA]</scope>
</reference>
<evidence type="ECO:0000313" key="3">
    <source>
        <dbReference type="Proteomes" id="UP001642409"/>
    </source>
</evidence>
<dbReference type="SUPFAM" id="SSF57850">
    <property type="entry name" value="RING/U-box"/>
    <property type="match status" value="1"/>
</dbReference>
<organism evidence="2 3">
    <name type="scientific">Hexamita inflata</name>
    <dbReference type="NCBI Taxonomy" id="28002"/>
    <lineage>
        <taxon>Eukaryota</taxon>
        <taxon>Metamonada</taxon>
        <taxon>Diplomonadida</taxon>
        <taxon>Hexamitidae</taxon>
        <taxon>Hexamitinae</taxon>
        <taxon>Hexamita</taxon>
    </lineage>
</organism>
<protein>
    <submittedName>
        <fullName evidence="2">Kinase</fullName>
    </submittedName>
</protein>
<keyword evidence="2" id="KW-0418">Kinase</keyword>
<dbReference type="PROSITE" id="PS50011">
    <property type="entry name" value="PROTEIN_KINASE_DOM"/>
    <property type="match status" value="1"/>
</dbReference>
<gene>
    <name evidence="2" type="ORF">HINF_LOCUS22414</name>
</gene>
<dbReference type="Gene3D" id="1.10.510.10">
    <property type="entry name" value="Transferase(Phosphotransferase) domain 1"/>
    <property type="match status" value="1"/>
</dbReference>
<dbReference type="Gene3D" id="3.30.200.20">
    <property type="entry name" value="Phosphorylase Kinase, domain 1"/>
    <property type="match status" value="1"/>
</dbReference>
<dbReference type="EMBL" id="CAXDID020000062">
    <property type="protein sequence ID" value="CAL6011036.1"/>
    <property type="molecule type" value="Genomic_DNA"/>
</dbReference>
<keyword evidence="2" id="KW-0808">Transferase</keyword>
<dbReference type="InterPro" id="IPR000719">
    <property type="entry name" value="Prot_kinase_dom"/>
</dbReference>
<evidence type="ECO:0000259" key="1">
    <source>
        <dbReference type="PROSITE" id="PS50011"/>
    </source>
</evidence>
<dbReference type="InterPro" id="IPR011009">
    <property type="entry name" value="Kinase-like_dom_sf"/>
</dbReference>
<accession>A0ABP1I9X2</accession>
<proteinExistence type="predicted"/>
<dbReference type="Pfam" id="PF00069">
    <property type="entry name" value="Pkinase"/>
    <property type="match status" value="1"/>
</dbReference>
<dbReference type="SUPFAM" id="SSF56112">
    <property type="entry name" value="Protein kinase-like (PK-like)"/>
    <property type="match status" value="1"/>
</dbReference>
<evidence type="ECO:0000313" key="2">
    <source>
        <dbReference type="EMBL" id="CAL6011036.1"/>
    </source>
</evidence>
<feature type="domain" description="Protein kinase" evidence="1">
    <location>
        <begin position="11"/>
        <end position="253"/>
    </location>
</feature>
<sequence>MSNTLSNYTFIKHKVSEGRSKVGLYYDKQNNMVAIKSIPISGFVQLQEIMKRIKETFFTTKLEHTNIICPNNVFYDTKYCYMVMKYIDYDLDSVIKNFYKSFQDQEKIAVFLQIVQALEYCHKKNIVHYDLRPTKILMANQDNAWIPYITNFGSVKDTKTTVRNGCYVSPEIMQNMDVTSKSDIYSLGLILYEMFTGSSPFNGNAQNIEKQMEAEHFPEIEGQPKITALINQMLKFDPNKRISATEILRNPLFSSLITNSRQTKEKVVTAAQLNCELCLGLYDSPAERRTSNSYCKQCIRKSIEFITDLKIQQALCPNIDLNQIVEEYKPYLNNQFVLQYLNSQNSPLEMKNYLINLRTIKFQNKQAFYCNFSLDNNFYFHTNDSWKAKGNMYHEAHLVLGTINYGIFAFTFKQDIYTTIAFNHIINNQIQNGMFINNEDEFGTTKFQNNELREYTAFYKGGQRRCIYQCANGMLHGSFQRFQENGRAIEQGTFTNNKKDESIQNLNIYR</sequence>
<comment type="caution">
    <text evidence="2">The sequence shown here is derived from an EMBL/GenBank/DDBJ whole genome shotgun (WGS) entry which is preliminary data.</text>
</comment>
<dbReference type="PANTHER" id="PTHR24362:SF309">
    <property type="entry name" value="PROTEIN KINASE DOMAIN-CONTAINING PROTEIN"/>
    <property type="match status" value="1"/>
</dbReference>
<keyword evidence="3" id="KW-1185">Reference proteome</keyword>
<name>A0ABP1I9X2_9EUKA</name>
<dbReference type="CDD" id="cd14014">
    <property type="entry name" value="STKc_PknB_like"/>
    <property type="match status" value="1"/>
</dbReference>
<dbReference type="Proteomes" id="UP001642409">
    <property type="component" value="Unassembled WGS sequence"/>
</dbReference>
<dbReference type="GO" id="GO:0016301">
    <property type="term" value="F:kinase activity"/>
    <property type="evidence" value="ECO:0007669"/>
    <property type="project" value="UniProtKB-KW"/>
</dbReference>